<keyword evidence="1" id="KW-0812">Transmembrane</keyword>
<name>A0A1F6WQZ4_9BACT</name>
<comment type="caution">
    <text evidence="2">The sequence shown here is derived from an EMBL/GenBank/DDBJ whole genome shotgun (WGS) entry which is preliminary data.</text>
</comment>
<evidence type="ECO:0008006" key="4">
    <source>
        <dbReference type="Google" id="ProtNLM"/>
    </source>
</evidence>
<proteinExistence type="predicted"/>
<sequence>MKNKFLKLALIPFLFTLFIMVVAPVFVSVVKANELPTPTVAPTGTAGSYELISPIGNISSIKDQDPAGLSGFINLLIKIAIAMAGAIAVVIIIVNGIQYMGTGSVWEKGESKAKMGTAIGGIILLLCSYIILYTINPDLVNIKIGIGKGTEQKWKKFDEAPTIKDDGTYSAPPSNSGSKGCAGGTIEGKAIKAGTDWPVAKQTTFINELKTKNIIVTSSSGNFCSKIGDLKCTGMFFNTATESIVRNKLTELQKKVGTPITITGGSECWLHTTHGPDDAIVDIHITNELNKFITRGTSFPGGNKRIDIPGIGNFMAEGNGGSGNNTGAHWHVKLQ</sequence>
<feature type="transmembrane region" description="Helical" evidence="1">
    <location>
        <begin position="72"/>
        <end position="94"/>
    </location>
</feature>
<organism evidence="2 3">
    <name type="scientific">Candidatus Nomurabacteria bacterium RIFCSPLOWO2_01_FULL_33_17</name>
    <dbReference type="NCBI Taxonomy" id="1801764"/>
    <lineage>
        <taxon>Bacteria</taxon>
        <taxon>Candidatus Nomuraibacteriota</taxon>
    </lineage>
</organism>
<accession>A0A1F6WQZ4</accession>
<feature type="transmembrane region" description="Helical" evidence="1">
    <location>
        <begin position="115"/>
        <end position="135"/>
    </location>
</feature>
<keyword evidence="1" id="KW-1133">Transmembrane helix</keyword>
<dbReference type="STRING" id="1801764.A2903_01900"/>
<protein>
    <recommendedName>
        <fullName evidence="4">Peptidase M23 domain-containing protein</fullName>
    </recommendedName>
</protein>
<reference evidence="2 3" key="1">
    <citation type="journal article" date="2016" name="Nat. Commun.">
        <title>Thousands of microbial genomes shed light on interconnected biogeochemical processes in an aquifer system.</title>
        <authorList>
            <person name="Anantharaman K."/>
            <person name="Brown C.T."/>
            <person name="Hug L.A."/>
            <person name="Sharon I."/>
            <person name="Castelle C.J."/>
            <person name="Probst A.J."/>
            <person name="Thomas B.C."/>
            <person name="Singh A."/>
            <person name="Wilkins M.J."/>
            <person name="Karaoz U."/>
            <person name="Brodie E.L."/>
            <person name="Williams K.H."/>
            <person name="Hubbard S.S."/>
            <person name="Banfield J.F."/>
        </authorList>
    </citation>
    <scope>NUCLEOTIDE SEQUENCE [LARGE SCALE GENOMIC DNA]</scope>
</reference>
<evidence type="ECO:0000256" key="1">
    <source>
        <dbReference type="SAM" id="Phobius"/>
    </source>
</evidence>
<gene>
    <name evidence="2" type="ORF">A2903_01900</name>
</gene>
<evidence type="ECO:0000313" key="2">
    <source>
        <dbReference type="EMBL" id="OGI84308.1"/>
    </source>
</evidence>
<dbReference type="AlphaFoldDB" id="A0A1F6WQZ4"/>
<keyword evidence="1" id="KW-0472">Membrane</keyword>
<evidence type="ECO:0000313" key="3">
    <source>
        <dbReference type="Proteomes" id="UP000178184"/>
    </source>
</evidence>
<dbReference type="EMBL" id="MFUO01000002">
    <property type="protein sequence ID" value="OGI84308.1"/>
    <property type="molecule type" value="Genomic_DNA"/>
</dbReference>
<dbReference type="Proteomes" id="UP000178184">
    <property type="component" value="Unassembled WGS sequence"/>
</dbReference>